<comment type="similarity">
    <text evidence="2 9">Belongs to the glycosyl hydrolase 28 family.</text>
</comment>
<sequence length="419" mass="44624">MGEGELLEPSSSKTCSKAQKLQNILKTHENLEIFEGKNSRLVRDGGELTLADNGEKKVARFRLRDPFIDGWPGHIRGPNVPPHACHAIADAWKEACAAAGSSKILIPAGKFLAGIVNVTGPCKGAIEVEVQGTVQASPELAGGMVGTLDGQGQVAWKGVSCDKDPKSCKKHPMNIRFNFITKGLVRDITSLNSKYFHVNVLGCDDFTFEGFKVSTPEGSLNTDGIHIGRSKGVTISNAKIGTGDNCISIGDGIENLKITKVACGPGHGISIGSLGKYKNEDPVSGITVSDCTLTGTTNGVRIKTWPAMFPNTATNIHFQDITMENVSNPIIVDQMYCPWNKCNKKEPSKVKISDVSFKNIKGTSATALTVQLICSSGVPCEKVELANIDLTYSGPEGPAKSECIDVKPTIVGKIPEGCK</sequence>
<evidence type="ECO:0000256" key="4">
    <source>
        <dbReference type="ARBA" id="ARBA00022525"/>
    </source>
</evidence>
<proteinExistence type="inferred from homology"/>
<feature type="active site" evidence="8">
    <location>
        <position position="267"/>
    </location>
</feature>
<comment type="subcellular location">
    <subcellularLocation>
        <location evidence="1">Secreted</location>
        <location evidence="1">Cell wall</location>
    </subcellularLocation>
</comment>
<keyword evidence="4" id="KW-0964">Secreted</keyword>
<reference evidence="10" key="1">
    <citation type="submission" date="2016-02" db="EMBL/GenBank/DDBJ databases">
        <title>WGS assembly of Manihot esculenta.</title>
        <authorList>
            <person name="Bredeson J.V."/>
            <person name="Prochnik S.E."/>
            <person name="Lyons J.B."/>
            <person name="Schmutz J."/>
            <person name="Grimwood J."/>
            <person name="Vrebalov J."/>
            <person name="Bart R.S."/>
            <person name="Amuge T."/>
            <person name="Ferguson M.E."/>
            <person name="Green R."/>
            <person name="Putnam N."/>
            <person name="Stites J."/>
            <person name="Rounsley S."/>
            <person name="Rokhsar D.S."/>
        </authorList>
    </citation>
    <scope>NUCLEOTIDE SEQUENCE [LARGE SCALE GENOMIC DNA]</scope>
    <source>
        <tissue evidence="10">Leaf</tissue>
    </source>
</reference>
<dbReference type="SUPFAM" id="SSF51126">
    <property type="entry name" value="Pectin lyase-like"/>
    <property type="match status" value="1"/>
</dbReference>
<dbReference type="Pfam" id="PF00295">
    <property type="entry name" value="Glyco_hydro_28"/>
    <property type="match status" value="1"/>
</dbReference>
<dbReference type="GO" id="GO:0071555">
    <property type="term" value="P:cell wall organization"/>
    <property type="evidence" value="ECO:0007669"/>
    <property type="project" value="UniProtKB-KW"/>
</dbReference>
<dbReference type="GO" id="GO:0004650">
    <property type="term" value="F:polygalacturonase activity"/>
    <property type="evidence" value="ECO:0007669"/>
    <property type="project" value="InterPro"/>
</dbReference>
<keyword evidence="3" id="KW-0134">Cell wall</keyword>
<evidence type="ECO:0000256" key="3">
    <source>
        <dbReference type="ARBA" id="ARBA00022512"/>
    </source>
</evidence>
<dbReference type="EMBL" id="KV450662">
    <property type="protein sequence ID" value="OAY21777.1"/>
    <property type="molecule type" value="Genomic_DNA"/>
</dbReference>
<name>A0A199UAV5_MANES</name>
<dbReference type="AlphaFoldDB" id="A0A199UAV5"/>
<dbReference type="FunFam" id="2.160.20.10:FF:000004">
    <property type="entry name" value="Pectin lyase-like superfamily protein"/>
    <property type="match status" value="1"/>
</dbReference>
<gene>
    <name evidence="10" type="ORF">MANES_S058100</name>
</gene>
<keyword evidence="5 9" id="KW-0378">Hydrolase</keyword>
<dbReference type="Gene3D" id="2.160.20.10">
    <property type="entry name" value="Single-stranded right-handed beta-helix, Pectin lyase-like"/>
    <property type="match status" value="1"/>
</dbReference>
<dbReference type="PROSITE" id="PS00502">
    <property type="entry name" value="POLYGALACTURONASE"/>
    <property type="match status" value="1"/>
</dbReference>
<keyword evidence="6 9" id="KW-0326">Glycosidase</keyword>
<dbReference type="InterPro" id="IPR006626">
    <property type="entry name" value="PbH1"/>
</dbReference>
<organism evidence="10">
    <name type="scientific">Manihot esculenta</name>
    <name type="common">Cassava</name>
    <name type="synonym">Jatropha manihot</name>
    <dbReference type="NCBI Taxonomy" id="3983"/>
    <lineage>
        <taxon>Eukaryota</taxon>
        <taxon>Viridiplantae</taxon>
        <taxon>Streptophyta</taxon>
        <taxon>Embryophyta</taxon>
        <taxon>Tracheophyta</taxon>
        <taxon>Spermatophyta</taxon>
        <taxon>Magnoliopsida</taxon>
        <taxon>eudicotyledons</taxon>
        <taxon>Gunneridae</taxon>
        <taxon>Pentapetalae</taxon>
        <taxon>rosids</taxon>
        <taxon>fabids</taxon>
        <taxon>Malpighiales</taxon>
        <taxon>Euphorbiaceae</taxon>
        <taxon>Crotonoideae</taxon>
        <taxon>Manihoteae</taxon>
        <taxon>Manihot</taxon>
    </lineage>
</organism>
<dbReference type="SMART" id="SM00710">
    <property type="entry name" value="PbH1"/>
    <property type="match status" value="4"/>
</dbReference>
<evidence type="ECO:0000256" key="9">
    <source>
        <dbReference type="RuleBase" id="RU361169"/>
    </source>
</evidence>
<evidence type="ECO:0000256" key="2">
    <source>
        <dbReference type="ARBA" id="ARBA00008834"/>
    </source>
</evidence>
<dbReference type="InterPro" id="IPR012334">
    <property type="entry name" value="Pectin_lyas_fold"/>
</dbReference>
<dbReference type="PANTHER" id="PTHR31375">
    <property type="match status" value="1"/>
</dbReference>
<dbReference type="InterPro" id="IPR000743">
    <property type="entry name" value="Glyco_hydro_28"/>
</dbReference>
<dbReference type="GO" id="GO:0005975">
    <property type="term" value="P:carbohydrate metabolic process"/>
    <property type="evidence" value="ECO:0007669"/>
    <property type="project" value="InterPro"/>
</dbReference>
<dbReference type="STRING" id="3983.A0A199UAV5"/>
<accession>A0A199UAV5</accession>
<evidence type="ECO:0000256" key="5">
    <source>
        <dbReference type="ARBA" id="ARBA00022801"/>
    </source>
</evidence>
<evidence type="ECO:0000256" key="7">
    <source>
        <dbReference type="ARBA" id="ARBA00023316"/>
    </source>
</evidence>
<evidence type="ECO:0000256" key="8">
    <source>
        <dbReference type="PROSITE-ProRule" id="PRU10052"/>
    </source>
</evidence>
<evidence type="ECO:0000313" key="10">
    <source>
        <dbReference type="EMBL" id="OAY21777.1"/>
    </source>
</evidence>
<keyword evidence="7" id="KW-0961">Cell wall biogenesis/degradation</keyword>
<evidence type="ECO:0000256" key="6">
    <source>
        <dbReference type="ARBA" id="ARBA00023295"/>
    </source>
</evidence>
<dbReference type="InterPro" id="IPR011050">
    <property type="entry name" value="Pectin_lyase_fold/virulence"/>
</dbReference>
<evidence type="ECO:0000256" key="1">
    <source>
        <dbReference type="ARBA" id="ARBA00004191"/>
    </source>
</evidence>
<protein>
    <submittedName>
        <fullName evidence="10">Uncharacterized protein</fullName>
    </submittedName>
</protein>